<dbReference type="InterPro" id="IPR051316">
    <property type="entry name" value="Zinc-reg_GTPase_activator"/>
</dbReference>
<dbReference type="EMBL" id="JAAAML010000001">
    <property type="protein sequence ID" value="MCO6407440.1"/>
    <property type="molecule type" value="Genomic_DNA"/>
</dbReference>
<comment type="catalytic activity">
    <reaction evidence="6">
        <text>GTP + H2O = GDP + phosphate + H(+)</text>
        <dbReference type="Rhea" id="RHEA:19669"/>
        <dbReference type="ChEBI" id="CHEBI:15377"/>
        <dbReference type="ChEBI" id="CHEBI:15378"/>
        <dbReference type="ChEBI" id="CHEBI:37565"/>
        <dbReference type="ChEBI" id="CHEBI:43474"/>
        <dbReference type="ChEBI" id="CHEBI:58189"/>
    </reaction>
    <physiologicalReaction direction="left-to-right" evidence="6">
        <dbReference type="Rhea" id="RHEA:19670"/>
    </physiologicalReaction>
</comment>
<proteinExistence type="inferred from homology"/>
<dbReference type="Gene3D" id="3.30.1220.10">
    <property type="entry name" value="CobW-like, C-terminal domain"/>
    <property type="match status" value="1"/>
</dbReference>
<sequence>MLNGSKIPATVITGFLGAGKTTLIRHMLANAKGKRIALIINEFGDLGVDGDVLKGCGDEVCSEDDIVELNNGCICCTVADDFIPTMEKLLARKDRPDHIVIETSGLALPQPLVAAFNWPGIKTQVTVDGVVTVVDSAAVAAGRFAHDHDKLDAQRLADEGLDHESPLEELFEDQLTAADLIILNKADLISAGDLEGVRAGILGHMSRKPVFVEARQGEVAPEVLLGLGVGTEDDIANRKSHHELHHEDGHEHDHDHDEFESFVVELGPVGDAAGFMDGLKTLIVSHDILRLKGFADIPGKPMRMVVQAVGSRIDTHFDRPWGGGEVRQTRLVVIGLHDIDETAIRASLATLAG</sequence>
<keyword evidence="3" id="KW-0143">Chaperone</keyword>
<feature type="domain" description="CobW C-terminal" evidence="7">
    <location>
        <begin position="259"/>
        <end position="352"/>
    </location>
</feature>
<dbReference type="SUPFAM" id="SSF52540">
    <property type="entry name" value="P-loop containing nucleoside triphosphate hydrolases"/>
    <property type="match status" value="1"/>
</dbReference>
<dbReference type="InterPro" id="IPR036627">
    <property type="entry name" value="CobW-likC_sf"/>
</dbReference>
<keyword evidence="2" id="KW-0378">Hydrolase</keyword>
<name>A0ABT1CMN5_9HYPH</name>
<evidence type="ECO:0000256" key="2">
    <source>
        <dbReference type="ARBA" id="ARBA00022801"/>
    </source>
</evidence>
<comment type="caution">
    <text evidence="8">The sequence shown here is derived from an EMBL/GenBank/DDBJ whole genome shotgun (WGS) entry which is preliminary data.</text>
</comment>
<evidence type="ECO:0000313" key="8">
    <source>
        <dbReference type="EMBL" id="MCO6407440.1"/>
    </source>
</evidence>
<evidence type="ECO:0000256" key="4">
    <source>
        <dbReference type="ARBA" id="ARBA00034320"/>
    </source>
</evidence>
<protein>
    <submittedName>
        <fullName evidence="8">Cobalamin biosynthesis protein CobW</fullName>
    </submittedName>
</protein>
<dbReference type="InterPro" id="IPR003495">
    <property type="entry name" value="CobW/HypB/UreG_nucleotide-bd"/>
</dbReference>
<organism evidence="8 9">
    <name type="scientific">Hoeflea alexandrii</name>
    <dbReference type="NCBI Taxonomy" id="288436"/>
    <lineage>
        <taxon>Bacteria</taxon>
        <taxon>Pseudomonadati</taxon>
        <taxon>Pseudomonadota</taxon>
        <taxon>Alphaproteobacteria</taxon>
        <taxon>Hyphomicrobiales</taxon>
        <taxon>Rhizobiaceae</taxon>
        <taxon>Hoeflea</taxon>
    </lineage>
</organism>
<dbReference type="PANTHER" id="PTHR13748:SF62">
    <property type="entry name" value="COBW DOMAIN-CONTAINING PROTEIN"/>
    <property type="match status" value="1"/>
</dbReference>
<evidence type="ECO:0000256" key="6">
    <source>
        <dbReference type="ARBA" id="ARBA00049117"/>
    </source>
</evidence>
<reference evidence="8 9" key="1">
    <citation type="submission" date="2020-01" db="EMBL/GenBank/DDBJ databases">
        <title>Genomes of bacteria type strains.</title>
        <authorList>
            <person name="Chen J."/>
            <person name="Zhu S."/>
            <person name="Yang J."/>
        </authorList>
    </citation>
    <scope>NUCLEOTIDE SEQUENCE [LARGE SCALE GENOMIC DNA]</scope>
    <source>
        <strain evidence="8 9">DSM 16655</strain>
    </source>
</reference>
<dbReference type="InterPro" id="IPR027417">
    <property type="entry name" value="P-loop_NTPase"/>
</dbReference>
<dbReference type="SUPFAM" id="SSF90002">
    <property type="entry name" value="Hypothetical protein YjiA, C-terminal domain"/>
    <property type="match status" value="1"/>
</dbReference>
<dbReference type="Gene3D" id="3.40.50.300">
    <property type="entry name" value="P-loop containing nucleotide triphosphate hydrolases"/>
    <property type="match status" value="1"/>
</dbReference>
<dbReference type="PANTHER" id="PTHR13748">
    <property type="entry name" value="COBW-RELATED"/>
    <property type="match status" value="1"/>
</dbReference>
<dbReference type="CDD" id="cd03112">
    <property type="entry name" value="CobW-like"/>
    <property type="match status" value="1"/>
</dbReference>
<keyword evidence="9" id="KW-1185">Reference proteome</keyword>
<comment type="function">
    <text evidence="5">Zinc chaperone that directly transfers zinc cofactor to target proteins, thereby activating them. Zinc is transferred from the CXCC motif in the GTPase domain to the zinc binding site in target proteins in a process requiring GTP hydrolysis.</text>
</comment>
<dbReference type="Pfam" id="PF02492">
    <property type="entry name" value="cobW"/>
    <property type="match status" value="1"/>
</dbReference>
<evidence type="ECO:0000256" key="5">
    <source>
        <dbReference type="ARBA" id="ARBA00045658"/>
    </source>
</evidence>
<accession>A0ABT1CMN5</accession>
<dbReference type="NCBIfam" id="TIGR02475">
    <property type="entry name" value="CobW"/>
    <property type="match status" value="1"/>
</dbReference>
<dbReference type="Pfam" id="PF07683">
    <property type="entry name" value="CobW_C"/>
    <property type="match status" value="1"/>
</dbReference>
<dbReference type="SMART" id="SM00833">
    <property type="entry name" value="CobW_C"/>
    <property type="match status" value="1"/>
</dbReference>
<evidence type="ECO:0000256" key="3">
    <source>
        <dbReference type="ARBA" id="ARBA00023186"/>
    </source>
</evidence>
<gene>
    <name evidence="8" type="primary">cobW</name>
    <name evidence="8" type="ORF">GTW23_04575</name>
</gene>
<evidence type="ECO:0000313" key="9">
    <source>
        <dbReference type="Proteomes" id="UP001320715"/>
    </source>
</evidence>
<dbReference type="InterPro" id="IPR011629">
    <property type="entry name" value="CobW-like_C"/>
</dbReference>
<comment type="similarity">
    <text evidence="4">Belongs to the SIMIBI class G3E GTPase family. ZNG1 subfamily.</text>
</comment>
<evidence type="ECO:0000259" key="7">
    <source>
        <dbReference type="SMART" id="SM00833"/>
    </source>
</evidence>
<dbReference type="Proteomes" id="UP001320715">
    <property type="component" value="Unassembled WGS sequence"/>
</dbReference>
<dbReference type="InterPro" id="IPR012824">
    <property type="entry name" value="CobW"/>
</dbReference>
<keyword evidence="1" id="KW-0547">Nucleotide-binding</keyword>
<evidence type="ECO:0000256" key="1">
    <source>
        <dbReference type="ARBA" id="ARBA00022741"/>
    </source>
</evidence>